<dbReference type="PANTHER" id="PTHR45622:SF60">
    <property type="entry name" value="UBIQUITIN-PROTEIN LIGASE E3A"/>
    <property type="match status" value="1"/>
</dbReference>
<evidence type="ECO:0000256" key="4">
    <source>
        <dbReference type="PROSITE-ProRule" id="PRU00104"/>
    </source>
</evidence>
<dbReference type="Pfam" id="PF00632">
    <property type="entry name" value="HECT"/>
    <property type="match status" value="1"/>
</dbReference>
<keyword evidence="3 4" id="KW-0833">Ubl conjugation pathway</keyword>
<evidence type="ECO:0000256" key="1">
    <source>
        <dbReference type="ARBA" id="ARBA00022679"/>
    </source>
</evidence>
<feature type="repeat" description="RCC1" evidence="5">
    <location>
        <begin position="217"/>
        <end position="268"/>
    </location>
</feature>
<feature type="domain" description="HECT" evidence="7">
    <location>
        <begin position="1054"/>
        <end position="1382"/>
    </location>
</feature>
<feature type="region of interest" description="Disordered" evidence="6">
    <location>
        <begin position="982"/>
        <end position="1004"/>
    </location>
</feature>
<feature type="active site" description="Glycyl thioester intermediate" evidence="4">
    <location>
        <position position="1350"/>
    </location>
</feature>
<dbReference type="Gene3D" id="1.10.8.10">
    <property type="entry name" value="DNA helicase RuvA subunit, C-terminal domain"/>
    <property type="match status" value="1"/>
</dbReference>
<evidence type="ECO:0000313" key="8">
    <source>
        <dbReference type="EMBL" id="KAK9868619.1"/>
    </source>
</evidence>
<keyword evidence="9" id="KW-1185">Reference proteome</keyword>
<feature type="repeat" description="RCC1" evidence="5">
    <location>
        <begin position="163"/>
        <end position="216"/>
    </location>
</feature>
<feature type="compositionally biased region" description="Basic and acidic residues" evidence="6">
    <location>
        <begin position="899"/>
        <end position="921"/>
    </location>
</feature>
<evidence type="ECO:0000256" key="5">
    <source>
        <dbReference type="PROSITE-ProRule" id="PRU00235"/>
    </source>
</evidence>
<keyword evidence="1" id="KW-0808">Transferase</keyword>
<feature type="compositionally biased region" description="Basic and acidic residues" evidence="6">
    <location>
        <begin position="494"/>
        <end position="503"/>
    </location>
</feature>
<dbReference type="InterPro" id="IPR058923">
    <property type="entry name" value="RCC1-like_dom"/>
</dbReference>
<dbReference type="SUPFAM" id="SSF46934">
    <property type="entry name" value="UBA-like"/>
    <property type="match status" value="1"/>
</dbReference>
<gene>
    <name evidence="8" type="ORF">WJX84_008751</name>
</gene>
<feature type="repeat" description="RCC1" evidence="5">
    <location>
        <begin position="112"/>
        <end position="163"/>
    </location>
</feature>
<dbReference type="SUPFAM" id="SSF50985">
    <property type="entry name" value="RCC1/BLIP-II"/>
    <property type="match status" value="1"/>
</dbReference>
<sequence length="1382" mass="151163">MMQASPEAGASMDRTPMSPEPTPLPSPPRIKVNKHLDSVKDQDDTNYAVSPSTPLLSTAIEENGWVSGQNGDGQLGVGGTADVLEPQVLQVVRRWAALSLGQSHSAGVGGEGEAFTWGSNTRGQLGCSAGEPRDVPTKMDILRGWDVQAISCGGEHTIALTQEDVISWGANSEGQCGQGERAEQTYVKPRSIKPLQGMHVSQVVCGIAHTLCVTATSQVYAWGSNAQGQLGTGHAECRRAPTAIDALWAMPVHQLAAGDYHSAALTQNGFLFTWGSNDKGQLGLPAAAELATQEKRSGSARRRQRRAVNQRFLLAMTDMGIPADKAELALCETGNVGVEVATEWLFSVPQDVLDKHIHSDPNTPTHDEERHVERHVEEKRVINPRRVPLQGIRWVAAGGQHTVAVAEKQVFSWGSNSAGQLGTRTFKDQSSPAEVKSLEGMQVVQAACGTEHTLFLCGDGSVYGCGSTKCGQLPSLRFGSGQPGSEEDGLGSPHSDDSHDRQQQPRNEMTVPTKLRLPFMQPGRPGGSKAPVVCAVIAGSNASAFLTRAQSEFPESTQLPLWARLQNAIQNVALEQSGGAAAFQEGSKGSHPSAKHLKPITQAMELVFGSAAAISAAFGLKDAVGLDVQALDTIQHDILTLYKPPAAQQTGPDGLPSHEAIGDSIAGLCSVSIVSALYKATGQLLDDLNRNVRLLSTPERAQVLLAACQSRLLSEKKFAVVLIPRLCNTILAAPSSARHCLVKWWAEYPGPLLQERVVEPLQQYLTDELFATKKLTVSVMNVIKVLARVEEANQIGRKLPPEAFYNELISEKLDVEDHYVAWRQSHDQPHHSYGADGPFSFCTYPFLLNPRAKSKLLHVEARIAMTKRIHEARMEQMQGGPGRYDEQVLPDSKARASARQREAREAEERSRREEREKERRDRQRTRQQHGLRHIWNTLLRPGASDTSAGTPDVPGVPPGTPTSDDGNSADYVAEQDFRNMAARSVSSGPGSRQSPTAGRSGMPVKATTLVRSGSMNLPRPADSGVPAVHPDMCIVRIRRNHLLEDALDEVARQLKQDLFKPLRVHFIGEEGIDAGGVKKEFFQLLITELLSPDYGMLIFQPESRTYWFNPASLEAEDEFMLIGLVLSLAIYNAVLLDFPLPLALYKKLIGQPVSLRDLEDMEPTLGRSLRQLLQYEGEGTVESVFCQNFTAGLPGIGETISVPLKEDGDDIMVTEENRREYVDLFVAFHLNRSVNKQFEAFARGFQELLGGPAINLFSGTELERLVCGNPLLDFAALQKHSRYDGGYTPDHRAVRWLWEIVHEFDDEEKRRFLKFFSGSDRAPIGGLGNLRCIIQRDGTDSNKLPTSHTCFNTLLLPSYRSKDKMGDRLRLAIMNSEGFGLE</sequence>
<feature type="compositionally biased region" description="Polar residues" evidence="6">
    <location>
        <begin position="984"/>
        <end position="997"/>
    </location>
</feature>
<dbReference type="InterPro" id="IPR009060">
    <property type="entry name" value="UBA-like_sf"/>
</dbReference>
<evidence type="ECO:0000256" key="2">
    <source>
        <dbReference type="ARBA" id="ARBA00022737"/>
    </source>
</evidence>
<feature type="region of interest" description="Disordered" evidence="6">
    <location>
        <begin position="876"/>
        <end position="969"/>
    </location>
</feature>
<dbReference type="EMBL" id="JALJOV010000020">
    <property type="protein sequence ID" value="KAK9868619.1"/>
    <property type="molecule type" value="Genomic_DNA"/>
</dbReference>
<dbReference type="Gene3D" id="2.130.10.30">
    <property type="entry name" value="Regulator of chromosome condensation 1/beta-lactamase-inhibitor protein II"/>
    <property type="match status" value="2"/>
</dbReference>
<dbReference type="GO" id="GO:0061630">
    <property type="term" value="F:ubiquitin protein ligase activity"/>
    <property type="evidence" value="ECO:0007669"/>
    <property type="project" value="TreeGrafter"/>
</dbReference>
<dbReference type="Gene3D" id="3.30.2410.10">
    <property type="entry name" value="Hect, E3 ligase catalytic domain"/>
    <property type="match status" value="1"/>
</dbReference>
<keyword evidence="2" id="KW-0677">Repeat</keyword>
<evidence type="ECO:0000256" key="3">
    <source>
        <dbReference type="ARBA" id="ARBA00022786"/>
    </source>
</evidence>
<reference evidence="8 9" key="1">
    <citation type="journal article" date="2024" name="Nat. Commun.">
        <title>Phylogenomics reveals the evolutionary origins of lichenization in chlorophyte algae.</title>
        <authorList>
            <person name="Puginier C."/>
            <person name="Libourel C."/>
            <person name="Otte J."/>
            <person name="Skaloud P."/>
            <person name="Haon M."/>
            <person name="Grisel S."/>
            <person name="Petersen M."/>
            <person name="Berrin J.G."/>
            <person name="Delaux P.M."/>
            <person name="Dal Grande F."/>
            <person name="Keller J."/>
        </authorList>
    </citation>
    <scope>NUCLEOTIDE SEQUENCE [LARGE SCALE GENOMIC DNA]</scope>
    <source>
        <strain evidence="8 9">SAG 2523</strain>
    </source>
</reference>
<dbReference type="Proteomes" id="UP001485043">
    <property type="component" value="Unassembled WGS sequence"/>
</dbReference>
<evidence type="ECO:0000259" key="7">
    <source>
        <dbReference type="PROSITE" id="PS50237"/>
    </source>
</evidence>
<comment type="caution">
    <text evidence="8">The sequence shown here is derived from an EMBL/GenBank/DDBJ whole genome shotgun (WGS) entry which is preliminary data.</text>
</comment>
<dbReference type="Gene3D" id="3.90.1750.10">
    <property type="entry name" value="Hect, E3 ligase catalytic domains"/>
    <property type="match status" value="1"/>
</dbReference>
<dbReference type="InterPro" id="IPR035983">
    <property type="entry name" value="Hect_E3_ubiquitin_ligase"/>
</dbReference>
<dbReference type="SUPFAM" id="SSF56204">
    <property type="entry name" value="Hect, E3 ligase catalytic domain"/>
    <property type="match status" value="1"/>
</dbReference>
<name>A0AAW1TLB7_9CHLO</name>
<evidence type="ECO:0000256" key="6">
    <source>
        <dbReference type="SAM" id="MobiDB-lite"/>
    </source>
</evidence>
<proteinExistence type="predicted"/>
<feature type="compositionally biased region" description="Pro residues" evidence="6">
    <location>
        <begin position="18"/>
        <end position="28"/>
    </location>
</feature>
<feature type="region of interest" description="Disordered" evidence="6">
    <location>
        <begin position="1"/>
        <end position="32"/>
    </location>
</feature>
<dbReference type="Pfam" id="PF25390">
    <property type="entry name" value="WD40_RLD"/>
    <property type="match status" value="1"/>
</dbReference>
<feature type="compositionally biased region" description="Basic residues" evidence="6">
    <location>
        <begin position="922"/>
        <end position="932"/>
    </location>
</feature>
<dbReference type="CDD" id="cd00078">
    <property type="entry name" value="HECTc"/>
    <property type="match status" value="1"/>
</dbReference>
<feature type="region of interest" description="Disordered" evidence="6">
    <location>
        <begin position="477"/>
        <end position="514"/>
    </location>
</feature>
<dbReference type="PROSITE" id="PS50237">
    <property type="entry name" value="HECT"/>
    <property type="match status" value="1"/>
</dbReference>
<dbReference type="InterPro" id="IPR009091">
    <property type="entry name" value="RCC1/BLIP-II"/>
</dbReference>
<dbReference type="InterPro" id="IPR000569">
    <property type="entry name" value="HECT_dom"/>
</dbReference>
<dbReference type="InterPro" id="IPR000408">
    <property type="entry name" value="Reg_chr_condens"/>
</dbReference>
<dbReference type="PROSITE" id="PS00626">
    <property type="entry name" value="RCC1_2"/>
    <property type="match status" value="3"/>
</dbReference>
<dbReference type="Gene3D" id="3.30.2160.10">
    <property type="entry name" value="Hect, E3 ligase catalytic domain"/>
    <property type="match status" value="1"/>
</dbReference>
<dbReference type="PRINTS" id="PR00633">
    <property type="entry name" value="RCCNDNSATION"/>
</dbReference>
<dbReference type="FunFam" id="3.30.2410.10:FF:000003">
    <property type="entry name" value="probable E3 ubiquitin-protein ligase HERC4 isoform X1"/>
    <property type="match status" value="1"/>
</dbReference>
<dbReference type="PANTHER" id="PTHR45622">
    <property type="entry name" value="UBIQUITIN-PROTEIN LIGASE E3A-RELATED"/>
    <property type="match status" value="1"/>
</dbReference>
<accession>A0AAW1TLB7</accession>
<dbReference type="PROSITE" id="PS50012">
    <property type="entry name" value="RCC1_3"/>
    <property type="match status" value="4"/>
</dbReference>
<dbReference type="SMART" id="SM00119">
    <property type="entry name" value="HECTc"/>
    <property type="match status" value="1"/>
</dbReference>
<dbReference type="InterPro" id="IPR051709">
    <property type="entry name" value="Ub-ligase/GTPase-reg"/>
</dbReference>
<organism evidence="8 9">
    <name type="scientific">Apatococcus fuscideae</name>
    <dbReference type="NCBI Taxonomy" id="2026836"/>
    <lineage>
        <taxon>Eukaryota</taxon>
        <taxon>Viridiplantae</taxon>
        <taxon>Chlorophyta</taxon>
        <taxon>core chlorophytes</taxon>
        <taxon>Trebouxiophyceae</taxon>
        <taxon>Chlorellales</taxon>
        <taxon>Chlorellaceae</taxon>
        <taxon>Apatococcus</taxon>
    </lineage>
</organism>
<feature type="repeat" description="RCC1" evidence="5">
    <location>
        <begin position="408"/>
        <end position="459"/>
    </location>
</feature>
<dbReference type="Pfam" id="PF00415">
    <property type="entry name" value="RCC1"/>
    <property type="match status" value="1"/>
</dbReference>
<evidence type="ECO:0000313" key="9">
    <source>
        <dbReference type="Proteomes" id="UP001485043"/>
    </source>
</evidence>
<protein>
    <recommendedName>
        <fullName evidence="7">HECT domain-containing protein</fullName>
    </recommendedName>
</protein>